<dbReference type="PROSITE" id="PS50045">
    <property type="entry name" value="SIGMA54_INTERACT_4"/>
    <property type="match status" value="1"/>
</dbReference>
<dbReference type="InterPro" id="IPR025944">
    <property type="entry name" value="Sigma_54_int_dom_CS"/>
</dbReference>
<keyword evidence="2" id="KW-0067">ATP-binding</keyword>
<keyword evidence="5" id="KW-0804">Transcription</keyword>
<dbReference type="PANTHER" id="PTHR32071:SF57">
    <property type="entry name" value="C4-DICARBOXYLATE TRANSPORT TRANSCRIPTIONAL REGULATORY PROTEIN DCTD"/>
    <property type="match status" value="1"/>
</dbReference>
<dbReference type="InterPro" id="IPR025662">
    <property type="entry name" value="Sigma_54_int_dom_ATP-bd_1"/>
</dbReference>
<dbReference type="PRINTS" id="PR01590">
    <property type="entry name" value="HTHFIS"/>
</dbReference>
<dbReference type="GO" id="GO:0043565">
    <property type="term" value="F:sequence-specific DNA binding"/>
    <property type="evidence" value="ECO:0007669"/>
    <property type="project" value="InterPro"/>
</dbReference>
<keyword evidence="3" id="KW-0805">Transcription regulation</keyword>
<dbReference type="AlphaFoldDB" id="A0A5S4ZZX7"/>
<dbReference type="SMART" id="SM00091">
    <property type="entry name" value="PAS"/>
    <property type="match status" value="1"/>
</dbReference>
<dbReference type="SUPFAM" id="SSF55785">
    <property type="entry name" value="PYP-like sensor domain (PAS domain)"/>
    <property type="match status" value="1"/>
</dbReference>
<proteinExistence type="predicted"/>
<dbReference type="Pfam" id="PF25601">
    <property type="entry name" value="AAA_lid_14"/>
    <property type="match status" value="1"/>
</dbReference>
<dbReference type="PROSITE" id="PS00675">
    <property type="entry name" value="SIGMA54_INTERACT_1"/>
    <property type="match status" value="1"/>
</dbReference>
<evidence type="ECO:0000256" key="4">
    <source>
        <dbReference type="ARBA" id="ARBA00023125"/>
    </source>
</evidence>
<feature type="domain" description="Sigma-54 factor interaction" evidence="6">
    <location>
        <begin position="160"/>
        <end position="390"/>
    </location>
</feature>
<keyword evidence="8" id="KW-1185">Reference proteome</keyword>
<dbReference type="EMBL" id="VNHM01000001">
    <property type="protein sequence ID" value="TYO97820.1"/>
    <property type="molecule type" value="Genomic_DNA"/>
</dbReference>
<evidence type="ECO:0000259" key="6">
    <source>
        <dbReference type="PROSITE" id="PS50045"/>
    </source>
</evidence>
<dbReference type="Pfam" id="PF00158">
    <property type="entry name" value="Sigma54_activat"/>
    <property type="match status" value="1"/>
</dbReference>
<evidence type="ECO:0000313" key="7">
    <source>
        <dbReference type="EMBL" id="TYO97820.1"/>
    </source>
</evidence>
<dbReference type="Gene3D" id="1.10.10.60">
    <property type="entry name" value="Homeodomain-like"/>
    <property type="match status" value="1"/>
</dbReference>
<dbReference type="InterPro" id="IPR025943">
    <property type="entry name" value="Sigma_54_int_dom_ATP-bd_2"/>
</dbReference>
<dbReference type="InterPro" id="IPR009057">
    <property type="entry name" value="Homeodomain-like_sf"/>
</dbReference>
<organism evidence="7 8">
    <name type="scientific">Desulfallas thermosapovorans DSM 6562</name>
    <dbReference type="NCBI Taxonomy" id="1121431"/>
    <lineage>
        <taxon>Bacteria</taxon>
        <taxon>Bacillati</taxon>
        <taxon>Bacillota</taxon>
        <taxon>Clostridia</taxon>
        <taxon>Eubacteriales</taxon>
        <taxon>Desulfallaceae</taxon>
        <taxon>Desulfallas</taxon>
    </lineage>
</organism>
<evidence type="ECO:0000256" key="3">
    <source>
        <dbReference type="ARBA" id="ARBA00023015"/>
    </source>
</evidence>
<evidence type="ECO:0000313" key="8">
    <source>
        <dbReference type="Proteomes" id="UP000323166"/>
    </source>
</evidence>
<keyword evidence="4" id="KW-0238">DNA-binding</keyword>
<dbReference type="PANTHER" id="PTHR32071">
    <property type="entry name" value="TRANSCRIPTIONAL REGULATORY PROTEIN"/>
    <property type="match status" value="1"/>
</dbReference>
<evidence type="ECO:0000256" key="5">
    <source>
        <dbReference type="ARBA" id="ARBA00023163"/>
    </source>
</evidence>
<dbReference type="InterPro" id="IPR002197">
    <property type="entry name" value="HTH_Fis"/>
</dbReference>
<name>A0A5S4ZZX7_9FIRM</name>
<dbReference type="InterPro" id="IPR013767">
    <property type="entry name" value="PAS_fold"/>
</dbReference>
<dbReference type="FunFam" id="3.40.50.300:FF:000006">
    <property type="entry name" value="DNA-binding transcriptional regulator NtrC"/>
    <property type="match status" value="1"/>
</dbReference>
<keyword evidence="1" id="KW-0547">Nucleotide-binding</keyword>
<dbReference type="SMART" id="SM00382">
    <property type="entry name" value="AAA"/>
    <property type="match status" value="1"/>
</dbReference>
<dbReference type="GO" id="GO:0005524">
    <property type="term" value="F:ATP binding"/>
    <property type="evidence" value="ECO:0007669"/>
    <property type="project" value="UniProtKB-KW"/>
</dbReference>
<sequence>MLYPESTKDMLDNKIGVRDGYSAEIILNTIFENSSEGLLVISEKGVIQQVNRALADSLKTSPDNLIGHRLVDVCRHNGLRRLLKILKTGEPEIGKISSVEGRSFIADYLPIIIKQRVRGALAKLTFLSSEQGLPGNGEVTRKKPSFKHKGFNVIYTVDSIIGNSPQMMDLKETLLKVSPRNSNILITGESGTGKELFAQAVHAASLRRSGPFIKINCAAIPDTLLESEFFGYEDGAFTGGKKGGQVGKLELANGGTVFLDEIGDLSFALQAKLLRFIQEKEIQKLGGGEVKVSDVRVVVATNVNLHHMVKYKKFREDLFYRLNVVNLAIPPLRERKEDIKDLVSHFIAKYNKLFGLTVTGVSPQVENIFYKYSWPGNIRELENTIERAFNVLEGNTIRKEHLPYHLINLLNDEPANQDKQEYEQFNEFSIKLSHGRTLADVMSQAEKLVILQTLMESKGNKAKAAQVLGISRPGLYKKLLKYNLT</sequence>
<evidence type="ECO:0000256" key="2">
    <source>
        <dbReference type="ARBA" id="ARBA00022840"/>
    </source>
</evidence>
<dbReference type="Gene3D" id="3.40.50.300">
    <property type="entry name" value="P-loop containing nucleotide triphosphate hydrolases"/>
    <property type="match status" value="1"/>
</dbReference>
<reference evidence="7 8" key="1">
    <citation type="submission" date="2019-07" db="EMBL/GenBank/DDBJ databases">
        <title>Genomic Encyclopedia of Type Strains, Phase I: the one thousand microbial genomes (KMG-I) project.</title>
        <authorList>
            <person name="Kyrpides N."/>
        </authorList>
    </citation>
    <scope>NUCLEOTIDE SEQUENCE [LARGE SCALE GENOMIC DNA]</scope>
    <source>
        <strain evidence="7 8">DSM 6562</strain>
    </source>
</reference>
<dbReference type="InterPro" id="IPR000014">
    <property type="entry name" value="PAS"/>
</dbReference>
<protein>
    <submittedName>
        <fullName evidence="7">Transcriptional regulator with PAS, ATPase and Fis domain</fullName>
    </submittedName>
</protein>
<accession>A0A5S4ZZX7</accession>
<dbReference type="Pfam" id="PF00989">
    <property type="entry name" value="PAS"/>
    <property type="match status" value="1"/>
</dbReference>
<dbReference type="InterPro" id="IPR003593">
    <property type="entry name" value="AAA+_ATPase"/>
</dbReference>
<dbReference type="PROSITE" id="PS00676">
    <property type="entry name" value="SIGMA54_INTERACT_2"/>
    <property type="match status" value="1"/>
</dbReference>
<dbReference type="InterPro" id="IPR058031">
    <property type="entry name" value="AAA_lid_NorR"/>
</dbReference>
<gene>
    <name evidence="7" type="ORF">LX24_00103</name>
</gene>
<dbReference type="SUPFAM" id="SSF52540">
    <property type="entry name" value="P-loop containing nucleoside triphosphate hydrolases"/>
    <property type="match status" value="1"/>
</dbReference>
<dbReference type="PROSITE" id="PS00688">
    <property type="entry name" value="SIGMA54_INTERACT_3"/>
    <property type="match status" value="1"/>
</dbReference>
<dbReference type="Proteomes" id="UP000323166">
    <property type="component" value="Unassembled WGS sequence"/>
</dbReference>
<dbReference type="CDD" id="cd00009">
    <property type="entry name" value="AAA"/>
    <property type="match status" value="1"/>
</dbReference>
<dbReference type="Pfam" id="PF02954">
    <property type="entry name" value="HTH_8"/>
    <property type="match status" value="1"/>
</dbReference>
<dbReference type="Gene3D" id="3.30.450.20">
    <property type="entry name" value="PAS domain"/>
    <property type="match status" value="1"/>
</dbReference>
<dbReference type="InterPro" id="IPR027417">
    <property type="entry name" value="P-loop_NTPase"/>
</dbReference>
<dbReference type="InterPro" id="IPR002078">
    <property type="entry name" value="Sigma_54_int"/>
</dbReference>
<dbReference type="Gene3D" id="1.10.8.60">
    <property type="match status" value="1"/>
</dbReference>
<dbReference type="GO" id="GO:0006355">
    <property type="term" value="P:regulation of DNA-templated transcription"/>
    <property type="evidence" value="ECO:0007669"/>
    <property type="project" value="InterPro"/>
</dbReference>
<evidence type="ECO:0000256" key="1">
    <source>
        <dbReference type="ARBA" id="ARBA00022741"/>
    </source>
</evidence>
<dbReference type="SUPFAM" id="SSF46689">
    <property type="entry name" value="Homeodomain-like"/>
    <property type="match status" value="1"/>
</dbReference>
<dbReference type="InterPro" id="IPR035965">
    <property type="entry name" value="PAS-like_dom_sf"/>
</dbReference>
<comment type="caution">
    <text evidence="7">The sequence shown here is derived from an EMBL/GenBank/DDBJ whole genome shotgun (WGS) entry which is preliminary data.</text>
</comment>